<dbReference type="GO" id="GO:0005524">
    <property type="term" value="F:ATP binding"/>
    <property type="evidence" value="ECO:0007669"/>
    <property type="project" value="UniProtKB-KW"/>
</dbReference>
<dbReference type="RefSeq" id="WP_257490622.1">
    <property type="nucleotide sequence ID" value="NZ_JANJZL010000012.1"/>
</dbReference>
<keyword evidence="1" id="KW-0808">Transferase</keyword>
<dbReference type="GO" id="GO:0016740">
    <property type="term" value="F:transferase activity"/>
    <property type="evidence" value="ECO:0007669"/>
    <property type="project" value="UniProtKB-KW"/>
</dbReference>
<dbReference type="Proteomes" id="UP001142078">
    <property type="component" value="Unassembled WGS sequence"/>
</dbReference>
<keyword evidence="3" id="KW-0067">ATP-binding</keyword>
<dbReference type="GO" id="GO:0006355">
    <property type="term" value="P:regulation of DNA-templated transcription"/>
    <property type="evidence" value="ECO:0007669"/>
    <property type="project" value="InterPro"/>
</dbReference>
<dbReference type="InterPro" id="IPR002078">
    <property type="entry name" value="Sigma_54_int"/>
</dbReference>
<dbReference type="EMBL" id="JANJZL010000012">
    <property type="protein sequence ID" value="MCR2045140.1"/>
    <property type="molecule type" value="Genomic_DNA"/>
</dbReference>
<gene>
    <name evidence="8" type="ORF">NSA23_13605</name>
</gene>
<dbReference type="InterPro" id="IPR036634">
    <property type="entry name" value="PRD_sf"/>
</dbReference>
<dbReference type="AlphaFoldDB" id="A0A9X2MJG4"/>
<dbReference type="Gene3D" id="1.10.1790.10">
    <property type="entry name" value="PRD domain"/>
    <property type="match status" value="1"/>
</dbReference>
<dbReference type="InterPro" id="IPR004701">
    <property type="entry name" value="PTS_EIIA_man-typ"/>
</dbReference>
<dbReference type="Pfam" id="PF00158">
    <property type="entry name" value="Sigma54_activat"/>
    <property type="match status" value="1"/>
</dbReference>
<dbReference type="SMART" id="SM00382">
    <property type="entry name" value="AAA"/>
    <property type="match status" value="1"/>
</dbReference>
<dbReference type="GO" id="GO:0009401">
    <property type="term" value="P:phosphoenolpyruvate-dependent sugar phosphotransferase system"/>
    <property type="evidence" value="ECO:0007669"/>
    <property type="project" value="InterPro"/>
</dbReference>
<protein>
    <submittedName>
        <fullName evidence="8">Sigma 54-interacting transcriptional regulator</fullName>
    </submittedName>
</protein>
<dbReference type="SUPFAM" id="SSF52540">
    <property type="entry name" value="P-loop containing nucleoside triphosphate hydrolases"/>
    <property type="match status" value="1"/>
</dbReference>
<dbReference type="PROSITE" id="PS50045">
    <property type="entry name" value="SIGMA54_INTERACT_4"/>
    <property type="match status" value="1"/>
</dbReference>
<evidence type="ECO:0000313" key="9">
    <source>
        <dbReference type="Proteomes" id="UP001142078"/>
    </source>
</evidence>
<sequence length="980" mass="110884">MEKKVVSLINNEDEKNPLTDNQISKKLNVQREYVTMIRNKMGIPNSRDRMKEVLFPKIQEILNEDNDITESDLAKILKKEGYKISLNSVIKYKEELLRSKEVNYFDNNLKESPSNYVLEEEKNFSFKDIIGCEGSLKLCIQQAKAAILYPPNGLHTLILGPSGAGKSDLATAMFKYAKKSGTIEKKASFIVFNCADYAENPQLLMAQLFGYKKGAFTGANENKAGLVEKADGSILFLDEVHRLPPEGQEMLFYLLDKGRFRRLGDEQERKVQVTIISATTESPDSVLLTTFRRRIPMVIELPDLNSRPLEERFNLIKYFFSKESYRTKKVIKISSEAMKALLLYDCPGNVGQLRSDIQVSCARSFLNSLVKQDNKMEITLNELPVNVKTGSLKIQNNRKEIHNLVNSSGLIVFPNNRADKISLKEDLYVLSNEIYTDIEERYIHLQNKKVNQEAINYIIGNEMEQRLKNFMKKVNSSVRSIEKSGLTSIVGEEIVYITNKILNIAKLRLSIDVDNLYYVLAIHLNTTINRIKQGKLLKNPQLDNVKKEFEEEFEVAKEMVSIINDELNINLSEDEAGFITMYLRMSVEGQNQDIEGRVGVLVMTHGNVAKGMLDVANRLLGVNFGKSLEMSLDEKPQAMLDLAIDVVKKIDEGKGVLLLVDMGSLTSFGELISKKTGIEIRVLPRVDTVMVIEAVRRAILPSSNLDDIADTLLEENIKVLDNSSNNLIKNRKEPKTKAIITICITGQGSAKKIKDVLSEKIGAIENNIDIIPIGVVDYGFKELILNIKKNNNLVAIVGTINPNIYGIPYVSFQEVLDSDGISKIERLLRNHDYISSDNRDVQDFELIDIVRPSTTILDMNVENKEDAILKLGHLLYEKGFVEKEFIQSVLDREEMGPVFFTEGVVIPHGDVKYVKETSIAFGRIQEGIEWGVSRAMFVGVIAIKSSDVNIVQSLYDFLNRKDTLEKIMDAKSYNDFIRLF</sequence>
<dbReference type="Gene3D" id="1.10.10.60">
    <property type="entry name" value="Homeodomain-like"/>
    <property type="match status" value="1"/>
</dbReference>
<keyword evidence="9" id="KW-1185">Reference proteome</keyword>
<dbReference type="Gene3D" id="3.40.50.510">
    <property type="entry name" value="Phosphotransferase system, mannose-type IIA component"/>
    <property type="match status" value="1"/>
</dbReference>
<evidence type="ECO:0000259" key="4">
    <source>
        <dbReference type="PROSITE" id="PS50045"/>
    </source>
</evidence>
<dbReference type="PANTHER" id="PTHR32071">
    <property type="entry name" value="TRANSCRIPTIONAL REGULATORY PROTEIN"/>
    <property type="match status" value="1"/>
</dbReference>
<organism evidence="8 9">
    <name type="scientific">Anaerosalibacter massiliensis</name>
    <dbReference type="NCBI Taxonomy" id="1347392"/>
    <lineage>
        <taxon>Bacteria</taxon>
        <taxon>Bacillati</taxon>
        <taxon>Bacillota</taxon>
        <taxon>Tissierellia</taxon>
        <taxon>Tissierellales</taxon>
        <taxon>Sporanaerobacteraceae</taxon>
        <taxon>Anaerosalibacter</taxon>
    </lineage>
</organism>
<evidence type="ECO:0000259" key="7">
    <source>
        <dbReference type="PROSITE" id="PS51372"/>
    </source>
</evidence>
<feature type="domain" description="PTS EIIA type-4" evidence="6">
    <location>
        <begin position="597"/>
        <end position="727"/>
    </location>
</feature>
<dbReference type="InterPro" id="IPR011608">
    <property type="entry name" value="PRD"/>
</dbReference>
<evidence type="ECO:0000256" key="1">
    <source>
        <dbReference type="ARBA" id="ARBA00022679"/>
    </source>
</evidence>
<dbReference type="Pfam" id="PF00874">
    <property type="entry name" value="PRD"/>
    <property type="match status" value="1"/>
</dbReference>
<dbReference type="SUPFAM" id="SSF55804">
    <property type="entry name" value="Phoshotransferase/anion transport protein"/>
    <property type="match status" value="1"/>
</dbReference>
<dbReference type="Gene3D" id="3.40.930.10">
    <property type="entry name" value="Mannitol-specific EII, Chain A"/>
    <property type="match status" value="1"/>
</dbReference>
<reference evidence="8" key="1">
    <citation type="submission" date="2022-07" db="EMBL/GenBank/DDBJ databases">
        <title>Enhanced cultured diversity of the mouse gut microbiota enables custom-made synthetic communities.</title>
        <authorList>
            <person name="Afrizal A."/>
        </authorList>
    </citation>
    <scope>NUCLEOTIDE SEQUENCE</scope>
    <source>
        <strain evidence="8">DSM 29482</strain>
    </source>
</reference>
<dbReference type="InterPro" id="IPR003593">
    <property type="entry name" value="AAA+_ATPase"/>
</dbReference>
<dbReference type="GO" id="GO:0016020">
    <property type="term" value="C:membrane"/>
    <property type="evidence" value="ECO:0007669"/>
    <property type="project" value="InterPro"/>
</dbReference>
<dbReference type="CDD" id="cd00009">
    <property type="entry name" value="AAA"/>
    <property type="match status" value="1"/>
</dbReference>
<dbReference type="PROSITE" id="PS51372">
    <property type="entry name" value="PRD_2"/>
    <property type="match status" value="1"/>
</dbReference>
<feature type="domain" description="PTS EIIA type-2" evidence="5">
    <location>
        <begin position="848"/>
        <end position="980"/>
    </location>
</feature>
<dbReference type="SUPFAM" id="SSF53062">
    <property type="entry name" value="PTS system fructose IIA component-like"/>
    <property type="match status" value="1"/>
</dbReference>
<dbReference type="Pfam" id="PF00359">
    <property type="entry name" value="PTS_EIIA_2"/>
    <property type="match status" value="1"/>
</dbReference>
<dbReference type="PROSITE" id="PS51096">
    <property type="entry name" value="PTS_EIIA_TYPE_4"/>
    <property type="match status" value="1"/>
</dbReference>
<dbReference type="Pfam" id="PF03610">
    <property type="entry name" value="EIIA-man"/>
    <property type="match status" value="1"/>
</dbReference>
<feature type="domain" description="Sigma-54 factor interaction" evidence="4">
    <location>
        <begin position="129"/>
        <end position="362"/>
    </location>
</feature>
<dbReference type="InterPro" id="IPR027417">
    <property type="entry name" value="P-loop_NTPase"/>
</dbReference>
<dbReference type="InterPro" id="IPR036662">
    <property type="entry name" value="PTS_EIIA_man-typ_sf"/>
</dbReference>
<proteinExistence type="predicted"/>
<keyword evidence="2" id="KW-0547">Nucleotide-binding</keyword>
<dbReference type="InterPro" id="IPR002178">
    <property type="entry name" value="PTS_EIIA_type-2_dom"/>
</dbReference>
<dbReference type="InterPro" id="IPR016152">
    <property type="entry name" value="PTrfase/Anion_transptr"/>
</dbReference>
<dbReference type="PROSITE" id="PS51094">
    <property type="entry name" value="PTS_EIIA_TYPE_2"/>
    <property type="match status" value="1"/>
</dbReference>
<evidence type="ECO:0000259" key="5">
    <source>
        <dbReference type="PROSITE" id="PS51094"/>
    </source>
</evidence>
<name>A0A9X2MJG4_9FIRM</name>
<dbReference type="PANTHER" id="PTHR32071:SF38">
    <property type="entry name" value="PSP OPERON TRANSCRIPTIONAL ACTIVATOR"/>
    <property type="match status" value="1"/>
</dbReference>
<dbReference type="Gene3D" id="3.40.50.300">
    <property type="entry name" value="P-loop containing nucleotide triphosphate hydrolases"/>
    <property type="match status" value="1"/>
</dbReference>
<accession>A0A9X2MJG4</accession>
<evidence type="ECO:0000259" key="6">
    <source>
        <dbReference type="PROSITE" id="PS51096"/>
    </source>
</evidence>
<evidence type="ECO:0000256" key="2">
    <source>
        <dbReference type="ARBA" id="ARBA00022741"/>
    </source>
</evidence>
<dbReference type="SUPFAM" id="SSF63520">
    <property type="entry name" value="PTS-regulatory domain, PRD"/>
    <property type="match status" value="1"/>
</dbReference>
<comment type="caution">
    <text evidence="8">The sequence shown here is derived from an EMBL/GenBank/DDBJ whole genome shotgun (WGS) entry which is preliminary data.</text>
</comment>
<evidence type="ECO:0000256" key="3">
    <source>
        <dbReference type="ARBA" id="ARBA00022840"/>
    </source>
</evidence>
<dbReference type="CDD" id="cd00211">
    <property type="entry name" value="PTS_IIA_fru"/>
    <property type="match status" value="1"/>
</dbReference>
<feature type="domain" description="PRD" evidence="7">
    <location>
        <begin position="489"/>
        <end position="593"/>
    </location>
</feature>
<evidence type="ECO:0000313" key="8">
    <source>
        <dbReference type="EMBL" id="MCR2045140.1"/>
    </source>
</evidence>
<dbReference type="Gene3D" id="1.10.8.60">
    <property type="match status" value="1"/>
</dbReference>